<evidence type="ECO:0000256" key="1">
    <source>
        <dbReference type="SAM" id="MobiDB-lite"/>
    </source>
</evidence>
<reference evidence="3" key="1">
    <citation type="submission" date="2016-11" db="UniProtKB">
        <authorList>
            <consortium name="WormBaseParasite"/>
        </authorList>
    </citation>
    <scope>IDENTIFICATION</scope>
</reference>
<proteinExistence type="predicted"/>
<dbReference type="Proteomes" id="UP000095287">
    <property type="component" value="Unplaced"/>
</dbReference>
<protein>
    <submittedName>
        <fullName evidence="3">Uncharacterized protein</fullName>
    </submittedName>
</protein>
<feature type="compositionally biased region" description="Polar residues" evidence="1">
    <location>
        <begin position="109"/>
        <end position="118"/>
    </location>
</feature>
<keyword evidence="2" id="KW-1185">Reference proteome</keyword>
<name>A0A1I7XW64_9BILA</name>
<dbReference type="AlphaFoldDB" id="A0A1I7XW64"/>
<feature type="region of interest" description="Disordered" evidence="1">
    <location>
        <begin position="109"/>
        <end position="132"/>
    </location>
</feature>
<evidence type="ECO:0000313" key="3">
    <source>
        <dbReference type="WBParaSite" id="L893_g10073.t1"/>
    </source>
</evidence>
<feature type="compositionally biased region" description="Basic residues" evidence="1">
    <location>
        <begin position="121"/>
        <end position="132"/>
    </location>
</feature>
<evidence type="ECO:0000313" key="2">
    <source>
        <dbReference type="Proteomes" id="UP000095287"/>
    </source>
</evidence>
<organism evidence="2 3">
    <name type="scientific">Steinernema glaseri</name>
    <dbReference type="NCBI Taxonomy" id="37863"/>
    <lineage>
        <taxon>Eukaryota</taxon>
        <taxon>Metazoa</taxon>
        <taxon>Ecdysozoa</taxon>
        <taxon>Nematoda</taxon>
        <taxon>Chromadorea</taxon>
        <taxon>Rhabditida</taxon>
        <taxon>Tylenchina</taxon>
        <taxon>Panagrolaimomorpha</taxon>
        <taxon>Strongyloidoidea</taxon>
        <taxon>Steinernematidae</taxon>
        <taxon>Steinernema</taxon>
    </lineage>
</organism>
<sequence length="189" mass="20823">MVGTEDHTCAVVLEDIRMNLAPLMCKHKQATTPYPRLTPLLLLFIRSSPAPCIDPRPRQRLLSLIRTVSLGVIPKTRPIHLSQRDRCPGDNSSAPFLSLEEVAVRVQGQSRRVNNTGGEKSKKRQNRRGLWARKRARSRGIISLARGLIDPCGLAAHRLICGALIKECLRDSSPSAPAYATPSPPGPRD</sequence>
<dbReference type="WBParaSite" id="L893_g10073.t1">
    <property type="protein sequence ID" value="L893_g10073.t1"/>
    <property type="gene ID" value="L893_g10073"/>
</dbReference>
<accession>A0A1I7XW64</accession>